<name>Q6IKE5_DROME</name>
<reference evidence="1" key="1">
    <citation type="journal article" date="2003" name="Genome Biol.">
        <title>An integrated gene annotation and transcriptional profiling approach towards the full gene content of the Drosophila genome.</title>
        <authorList>
            <person name="Hild M."/>
            <person name="Beckmann B."/>
            <person name="Haas S.A."/>
            <person name="Koch B."/>
            <person name="Solovyev V."/>
            <person name="Busold C."/>
            <person name="Fellenberg K."/>
            <person name="Boutros M."/>
            <person name="Vingron M."/>
            <person name="Sauer F."/>
            <person name="Hoheisel J.D."/>
            <person name="Paro R."/>
        </authorList>
    </citation>
    <scope>NUCLEOTIDE SEQUENCE</scope>
</reference>
<dbReference type="AlphaFoldDB" id="Q6IKE5"/>
<protein>
    <submittedName>
        <fullName evidence="1">HDC12662</fullName>
    </submittedName>
</protein>
<evidence type="ECO:0000313" key="1">
    <source>
        <dbReference type="EMBL" id="DAA03927.1"/>
    </source>
</evidence>
<sequence>MVVKKEEAELNARLLAESPSTTAHPFVHAPHLDAPVAQFGGAARMWVKLLLRLLLLHHWQSYRKQKWRKEVEKKEVHCTERNSSEVYLALKLSIISNPSGKSGNPATLPRYVHKYSTNF</sequence>
<organism evidence="1">
    <name type="scientific">Drosophila melanogaster</name>
    <name type="common">Fruit fly</name>
    <dbReference type="NCBI Taxonomy" id="7227"/>
    <lineage>
        <taxon>Eukaryota</taxon>
        <taxon>Metazoa</taxon>
        <taxon>Ecdysozoa</taxon>
        <taxon>Arthropoda</taxon>
        <taxon>Hexapoda</taxon>
        <taxon>Insecta</taxon>
        <taxon>Pterygota</taxon>
        <taxon>Neoptera</taxon>
        <taxon>Endopterygota</taxon>
        <taxon>Diptera</taxon>
        <taxon>Brachycera</taxon>
        <taxon>Muscomorpha</taxon>
        <taxon>Ephydroidea</taxon>
        <taxon>Drosophilidae</taxon>
        <taxon>Drosophila</taxon>
        <taxon>Sophophora</taxon>
    </lineage>
</organism>
<gene>
    <name evidence="1" type="ORF">HDC12662</name>
</gene>
<dbReference type="EMBL" id="BK002421">
    <property type="protein sequence ID" value="DAA03927.1"/>
    <property type="molecule type" value="Genomic_DNA"/>
</dbReference>
<proteinExistence type="predicted"/>
<accession>Q6IKE5</accession>